<reference evidence="4 6" key="1">
    <citation type="journal article" date="2017" name="Nature">
        <title>The sunflower genome provides insights into oil metabolism, flowering and Asterid evolution.</title>
        <authorList>
            <person name="Badouin H."/>
            <person name="Gouzy J."/>
            <person name="Grassa C.J."/>
            <person name="Murat F."/>
            <person name="Staton S.E."/>
            <person name="Cottret L."/>
            <person name="Lelandais-Briere C."/>
            <person name="Owens G.L."/>
            <person name="Carrere S."/>
            <person name="Mayjonade B."/>
            <person name="Legrand L."/>
            <person name="Gill N."/>
            <person name="Kane N.C."/>
            <person name="Bowers J.E."/>
            <person name="Hubner S."/>
            <person name="Bellec A."/>
            <person name="Berard A."/>
            <person name="Berges H."/>
            <person name="Blanchet N."/>
            <person name="Boniface M.C."/>
            <person name="Brunel D."/>
            <person name="Catrice O."/>
            <person name="Chaidir N."/>
            <person name="Claudel C."/>
            <person name="Donnadieu C."/>
            <person name="Faraut T."/>
            <person name="Fievet G."/>
            <person name="Helmstetter N."/>
            <person name="King M."/>
            <person name="Knapp S.J."/>
            <person name="Lai Z."/>
            <person name="Le Paslier M.C."/>
            <person name="Lippi Y."/>
            <person name="Lorenzon L."/>
            <person name="Mandel J.R."/>
            <person name="Marage G."/>
            <person name="Marchand G."/>
            <person name="Marquand E."/>
            <person name="Bret-Mestries E."/>
            <person name="Morien E."/>
            <person name="Nambeesan S."/>
            <person name="Nguyen T."/>
            <person name="Pegot-Espagnet P."/>
            <person name="Pouilly N."/>
            <person name="Raftis F."/>
            <person name="Sallet E."/>
            <person name="Schiex T."/>
            <person name="Thomas J."/>
            <person name="Vandecasteele C."/>
            <person name="Vares D."/>
            <person name="Vear F."/>
            <person name="Vautrin S."/>
            <person name="Crespi M."/>
            <person name="Mangin B."/>
            <person name="Burke J.M."/>
            <person name="Salse J."/>
            <person name="Munos S."/>
            <person name="Vincourt P."/>
            <person name="Rieseberg L.H."/>
            <person name="Langlade N.B."/>
        </authorList>
    </citation>
    <scope>NUCLEOTIDE SEQUENCE [LARGE SCALE GENOMIC DNA]</scope>
    <source>
        <strain evidence="6">cv. SF193</strain>
        <tissue evidence="4">Leaves</tissue>
    </source>
</reference>
<dbReference type="CDD" id="cd23509">
    <property type="entry name" value="Gnk2-like"/>
    <property type="match status" value="1"/>
</dbReference>
<keyword evidence="6" id="KW-1185">Reference proteome</keyword>
<accession>A0A251RSE5</accession>
<protein>
    <submittedName>
        <fullName evidence="4 5">Gnk2-like domain-containing protein</fullName>
    </submittedName>
</protein>
<reference evidence="4" key="3">
    <citation type="submission" date="2020-06" db="EMBL/GenBank/DDBJ databases">
        <title>Helianthus annuus Genome sequencing and assembly Release 2.</title>
        <authorList>
            <person name="Gouzy J."/>
            <person name="Langlade N."/>
            <person name="Munos S."/>
        </authorList>
    </citation>
    <scope>NUCLEOTIDE SEQUENCE</scope>
    <source>
        <tissue evidence="4">Leaves</tissue>
    </source>
</reference>
<proteinExistence type="predicted"/>
<dbReference type="InterPro" id="IPR038408">
    <property type="entry name" value="GNK2_sf"/>
</dbReference>
<evidence type="ECO:0000313" key="6">
    <source>
        <dbReference type="Proteomes" id="UP000215914"/>
    </source>
</evidence>
<dbReference type="PANTHER" id="PTHR32099">
    <property type="entry name" value="CYSTEINE-RICH REPEAT SECRETORY PROTEIN"/>
    <property type="match status" value="1"/>
</dbReference>
<sequence length="174" mass="19662">MGLFICIHIIILVNINHLISPPSQENMFIIDGKLLLLLLSFVFIHLIHTTTLAQPDFISYYCENADNYTVNSAYQRNLNTTLSTLPTTNNGFGFYDLTIGQGNNNTVHTIALCQGDVNLDVCRSCLNDSVVKLPQLCPNQKEAIGYYDYCLLKYSNEIILRSVHIKFYAALYNT</sequence>
<dbReference type="PANTHER" id="PTHR32099:SF99">
    <property type="entry name" value="GNK2-LIKE DOMAIN-CONTAINING PROTEIN"/>
    <property type="match status" value="1"/>
</dbReference>
<dbReference type="InterPro" id="IPR002902">
    <property type="entry name" value="GNK2"/>
</dbReference>
<evidence type="ECO:0000313" key="4">
    <source>
        <dbReference type="EMBL" id="KAF5756471.1"/>
    </source>
</evidence>
<reference evidence="5" key="2">
    <citation type="submission" date="2017-02" db="EMBL/GenBank/DDBJ databases">
        <title>Sunflower complete genome.</title>
        <authorList>
            <person name="Langlade N."/>
            <person name="Munos S."/>
        </authorList>
    </citation>
    <scope>NUCLEOTIDE SEQUENCE [LARGE SCALE GENOMIC DNA]</scope>
    <source>
        <tissue evidence="5">Leaves</tissue>
    </source>
</reference>
<organism evidence="5 6">
    <name type="scientific">Helianthus annuus</name>
    <name type="common">Common sunflower</name>
    <dbReference type="NCBI Taxonomy" id="4232"/>
    <lineage>
        <taxon>Eukaryota</taxon>
        <taxon>Viridiplantae</taxon>
        <taxon>Streptophyta</taxon>
        <taxon>Embryophyta</taxon>
        <taxon>Tracheophyta</taxon>
        <taxon>Spermatophyta</taxon>
        <taxon>Magnoliopsida</taxon>
        <taxon>eudicotyledons</taxon>
        <taxon>Gunneridae</taxon>
        <taxon>Pentapetalae</taxon>
        <taxon>asterids</taxon>
        <taxon>campanulids</taxon>
        <taxon>Asterales</taxon>
        <taxon>Asteraceae</taxon>
        <taxon>Asteroideae</taxon>
        <taxon>Heliantheae alliance</taxon>
        <taxon>Heliantheae</taxon>
        <taxon>Helianthus</taxon>
    </lineage>
</organism>
<dbReference type="AlphaFoldDB" id="A0A251RSE5"/>
<evidence type="ECO:0000256" key="2">
    <source>
        <dbReference type="ARBA" id="ARBA00022737"/>
    </source>
</evidence>
<dbReference type="Pfam" id="PF01657">
    <property type="entry name" value="Stress-antifung"/>
    <property type="match status" value="1"/>
</dbReference>
<dbReference type="InParanoid" id="A0A251RSE5"/>
<dbReference type="Gramene" id="mRNA:HanXRQr2_Chr17g0815081">
    <property type="protein sequence ID" value="CDS:HanXRQr2_Chr17g0815081.1"/>
    <property type="gene ID" value="HanXRQr2_Chr17g0815081"/>
</dbReference>
<evidence type="ECO:0000313" key="5">
    <source>
        <dbReference type="EMBL" id="OTF87160.1"/>
    </source>
</evidence>
<keyword evidence="2" id="KW-0677">Repeat</keyword>
<dbReference type="EMBL" id="MNCJ02000332">
    <property type="protein sequence ID" value="KAF5756471.1"/>
    <property type="molecule type" value="Genomic_DNA"/>
</dbReference>
<dbReference type="EMBL" id="CM007906">
    <property type="protein sequence ID" value="OTF87160.1"/>
    <property type="molecule type" value="Genomic_DNA"/>
</dbReference>
<evidence type="ECO:0000256" key="1">
    <source>
        <dbReference type="ARBA" id="ARBA00022729"/>
    </source>
</evidence>
<dbReference type="PROSITE" id="PS51473">
    <property type="entry name" value="GNK2"/>
    <property type="match status" value="1"/>
</dbReference>
<gene>
    <name evidence="5" type="ORF">HannXRQ_Chr17g0558741</name>
    <name evidence="4" type="ORF">HanXRQr2_Chr17g0815081</name>
</gene>
<dbReference type="OMA" id="VNASSHE"/>
<name>A0A251RSE5_HELAN</name>
<evidence type="ECO:0000259" key="3">
    <source>
        <dbReference type="PROSITE" id="PS51473"/>
    </source>
</evidence>
<feature type="domain" description="Gnk2-homologous" evidence="3">
    <location>
        <begin position="56"/>
        <end position="159"/>
    </location>
</feature>
<dbReference type="Proteomes" id="UP000215914">
    <property type="component" value="Chromosome 17"/>
</dbReference>
<dbReference type="Gene3D" id="3.30.430.20">
    <property type="entry name" value="Gnk2 domain, C-X8-C-X2-C motif"/>
    <property type="match status" value="1"/>
</dbReference>
<keyword evidence="1" id="KW-0732">Signal</keyword>